<feature type="compositionally biased region" description="Basic and acidic residues" evidence="1">
    <location>
        <begin position="296"/>
        <end position="322"/>
    </location>
</feature>
<gene>
    <name evidence="2" type="ORF">EEDITHA_LOCUS11779</name>
</gene>
<protein>
    <submittedName>
        <fullName evidence="2">Uncharacterized protein</fullName>
    </submittedName>
</protein>
<sequence>MNTSSKRYLYCIVTHLRVQQAESDRESGASSPEGGGGRAQLAEPRTPSPRARTPHQPHLNGSMASMFQNLQNLANMQQSMPMSQQQMSQQMSQLAANLQGLTSMPSNSVINSPLNLSVSAPGMGSPNPVGNSNMLPPAMPSPMPQLILASGQLVQGIQGAQLLIPTSQGIATQTILTIPVNHVNSNDQMVNLALNNGQVVSTSLANLQAMAQPHQLLNSNQQQTPNIRPNMLNPTLSNALLNPGLPNFLSNGAANAQELLQALQQQQPQANHNLLQTVQQNNMSQQMQGRRSSSPRPDRHYKERENFERFAGGSRERNERENSGSAALNSINRKHAKFVLKFELKPILNDPTLYGPQFLPTQKIN</sequence>
<organism evidence="2 3">
    <name type="scientific">Euphydryas editha</name>
    <name type="common">Edith's checkerspot</name>
    <dbReference type="NCBI Taxonomy" id="104508"/>
    <lineage>
        <taxon>Eukaryota</taxon>
        <taxon>Metazoa</taxon>
        <taxon>Ecdysozoa</taxon>
        <taxon>Arthropoda</taxon>
        <taxon>Hexapoda</taxon>
        <taxon>Insecta</taxon>
        <taxon>Pterygota</taxon>
        <taxon>Neoptera</taxon>
        <taxon>Endopterygota</taxon>
        <taxon>Lepidoptera</taxon>
        <taxon>Glossata</taxon>
        <taxon>Ditrysia</taxon>
        <taxon>Papilionoidea</taxon>
        <taxon>Nymphalidae</taxon>
        <taxon>Nymphalinae</taxon>
        <taxon>Euphydryas</taxon>
    </lineage>
</organism>
<feature type="region of interest" description="Disordered" evidence="1">
    <location>
        <begin position="281"/>
        <end position="328"/>
    </location>
</feature>
<keyword evidence="3" id="KW-1185">Reference proteome</keyword>
<name>A0AAU9UEC4_EUPED</name>
<evidence type="ECO:0000256" key="1">
    <source>
        <dbReference type="SAM" id="MobiDB-lite"/>
    </source>
</evidence>
<proteinExistence type="predicted"/>
<accession>A0AAU9UEC4</accession>
<dbReference type="AlphaFoldDB" id="A0AAU9UEC4"/>
<evidence type="ECO:0000313" key="2">
    <source>
        <dbReference type="EMBL" id="CAH2096437.1"/>
    </source>
</evidence>
<comment type="caution">
    <text evidence="2">The sequence shown here is derived from an EMBL/GenBank/DDBJ whole genome shotgun (WGS) entry which is preliminary data.</text>
</comment>
<dbReference type="Proteomes" id="UP001153954">
    <property type="component" value="Unassembled WGS sequence"/>
</dbReference>
<feature type="region of interest" description="Disordered" evidence="1">
    <location>
        <begin position="19"/>
        <end position="62"/>
    </location>
</feature>
<dbReference type="EMBL" id="CAKOGL010000016">
    <property type="protein sequence ID" value="CAH2096437.1"/>
    <property type="molecule type" value="Genomic_DNA"/>
</dbReference>
<reference evidence="2" key="1">
    <citation type="submission" date="2022-03" db="EMBL/GenBank/DDBJ databases">
        <authorList>
            <person name="Tunstrom K."/>
        </authorList>
    </citation>
    <scope>NUCLEOTIDE SEQUENCE</scope>
</reference>
<evidence type="ECO:0000313" key="3">
    <source>
        <dbReference type="Proteomes" id="UP001153954"/>
    </source>
</evidence>